<evidence type="ECO:0000259" key="12">
    <source>
        <dbReference type="Pfam" id="PF16714"/>
    </source>
</evidence>
<evidence type="ECO:0000256" key="3">
    <source>
        <dbReference type="ARBA" id="ARBA00022598"/>
    </source>
</evidence>
<keyword evidence="6 10" id="KW-0067">ATP-binding</keyword>
<dbReference type="GO" id="GO:0005524">
    <property type="term" value="F:ATP binding"/>
    <property type="evidence" value="ECO:0007669"/>
    <property type="project" value="UniProtKB-KW"/>
</dbReference>
<organism evidence="13 14">
    <name type="scientific">Hirsutella rhossiliensis</name>
    <dbReference type="NCBI Taxonomy" id="111463"/>
    <lineage>
        <taxon>Eukaryota</taxon>
        <taxon>Fungi</taxon>
        <taxon>Dikarya</taxon>
        <taxon>Ascomycota</taxon>
        <taxon>Pezizomycotina</taxon>
        <taxon>Sordariomycetes</taxon>
        <taxon>Hypocreomycetidae</taxon>
        <taxon>Hypocreales</taxon>
        <taxon>Ophiocordycipitaceae</taxon>
        <taxon>Hirsutella</taxon>
    </lineage>
</organism>
<keyword evidence="5 10" id="KW-0547">Nucleotide-binding</keyword>
<evidence type="ECO:0000256" key="5">
    <source>
        <dbReference type="ARBA" id="ARBA00022741"/>
    </source>
</evidence>
<dbReference type="AlphaFoldDB" id="A0A9P8MXY6"/>
<evidence type="ECO:0000256" key="7">
    <source>
        <dbReference type="ARBA" id="ARBA00022917"/>
    </source>
</evidence>
<dbReference type="GO" id="GO:0006397">
    <property type="term" value="P:mRNA processing"/>
    <property type="evidence" value="ECO:0007669"/>
    <property type="project" value="UniProtKB-KW"/>
</dbReference>
<keyword evidence="14" id="KW-1185">Reference proteome</keyword>
<evidence type="ECO:0000256" key="8">
    <source>
        <dbReference type="ARBA" id="ARBA00023146"/>
    </source>
</evidence>
<dbReference type="GO" id="GO:0006437">
    <property type="term" value="P:tyrosyl-tRNA aminoacylation"/>
    <property type="evidence" value="ECO:0007669"/>
    <property type="project" value="InterPro"/>
</dbReference>
<dbReference type="GO" id="GO:0003723">
    <property type="term" value="F:RNA binding"/>
    <property type="evidence" value="ECO:0007669"/>
    <property type="project" value="InterPro"/>
</dbReference>
<dbReference type="Gene3D" id="3.10.290.10">
    <property type="entry name" value="RNA-binding S4 domain"/>
    <property type="match status" value="1"/>
</dbReference>
<feature type="compositionally biased region" description="Basic residues" evidence="11">
    <location>
        <begin position="598"/>
        <end position="608"/>
    </location>
</feature>
<dbReference type="InterPro" id="IPR036986">
    <property type="entry name" value="S4_RNA-bd_sf"/>
</dbReference>
<evidence type="ECO:0000313" key="14">
    <source>
        <dbReference type="Proteomes" id="UP000824596"/>
    </source>
</evidence>
<feature type="region of interest" description="Disordered" evidence="11">
    <location>
        <begin position="588"/>
        <end position="664"/>
    </location>
</feature>
<dbReference type="SUPFAM" id="SSF52374">
    <property type="entry name" value="Nucleotidylyl transferase"/>
    <property type="match status" value="1"/>
</dbReference>
<keyword evidence="4" id="KW-0507">mRNA processing</keyword>
<dbReference type="NCBIfam" id="TIGR00234">
    <property type="entry name" value="tyrS"/>
    <property type="match status" value="1"/>
</dbReference>
<dbReference type="FunFam" id="1.10.240.10:FF:000001">
    <property type="entry name" value="Tyrosine--tRNA ligase"/>
    <property type="match status" value="1"/>
</dbReference>
<reference evidence="13" key="1">
    <citation type="submission" date="2021-09" db="EMBL/GenBank/DDBJ databases">
        <title>A high-quality genome of the endoparasitic fungus Hirsutella rhossiliensis with a comparison of Hirsutella genomes reveals transposable elements contributing to genome size variation.</title>
        <authorList>
            <person name="Lin R."/>
            <person name="Jiao Y."/>
            <person name="Sun X."/>
            <person name="Ling J."/>
            <person name="Xie B."/>
            <person name="Cheng X."/>
        </authorList>
    </citation>
    <scope>NUCLEOTIDE SEQUENCE</scope>
    <source>
        <strain evidence="13">HR02</strain>
    </source>
</reference>
<dbReference type="PANTHER" id="PTHR11766:SF0">
    <property type="entry name" value="TYROSINE--TRNA LIGASE, MITOCHONDRIAL"/>
    <property type="match status" value="1"/>
</dbReference>
<dbReference type="InterPro" id="IPR014729">
    <property type="entry name" value="Rossmann-like_a/b/a_fold"/>
</dbReference>
<comment type="catalytic activity">
    <reaction evidence="9 10">
        <text>tRNA(Tyr) + L-tyrosine + ATP = L-tyrosyl-tRNA(Tyr) + AMP + diphosphate + H(+)</text>
        <dbReference type="Rhea" id="RHEA:10220"/>
        <dbReference type="Rhea" id="RHEA-COMP:9706"/>
        <dbReference type="Rhea" id="RHEA-COMP:9707"/>
        <dbReference type="ChEBI" id="CHEBI:15378"/>
        <dbReference type="ChEBI" id="CHEBI:30616"/>
        <dbReference type="ChEBI" id="CHEBI:33019"/>
        <dbReference type="ChEBI" id="CHEBI:58315"/>
        <dbReference type="ChEBI" id="CHEBI:78442"/>
        <dbReference type="ChEBI" id="CHEBI:78536"/>
        <dbReference type="ChEBI" id="CHEBI:456215"/>
        <dbReference type="EC" id="6.1.1.1"/>
    </reaction>
</comment>
<dbReference type="GO" id="GO:0005759">
    <property type="term" value="C:mitochondrial matrix"/>
    <property type="evidence" value="ECO:0007669"/>
    <property type="project" value="UniProtKB-SubCell"/>
</dbReference>
<dbReference type="Gene3D" id="1.10.240.10">
    <property type="entry name" value="Tyrosyl-Transfer RNA Synthetase"/>
    <property type="match status" value="1"/>
</dbReference>
<keyword evidence="3 10" id="KW-0436">Ligase</keyword>
<feature type="domain" description="Tyrosyl-tRNA synthetase C-terminal" evidence="12">
    <location>
        <begin position="422"/>
        <end position="537"/>
    </location>
</feature>
<dbReference type="Pfam" id="PF00579">
    <property type="entry name" value="tRNA-synt_1b"/>
    <property type="match status" value="1"/>
</dbReference>
<evidence type="ECO:0000313" key="13">
    <source>
        <dbReference type="EMBL" id="KAH0962336.1"/>
    </source>
</evidence>
<dbReference type="OrthoDB" id="337870at2759"/>
<evidence type="ECO:0000256" key="1">
    <source>
        <dbReference type="ARBA" id="ARBA00004305"/>
    </source>
</evidence>
<evidence type="ECO:0000256" key="6">
    <source>
        <dbReference type="ARBA" id="ARBA00022840"/>
    </source>
</evidence>
<dbReference type="GO" id="GO:0005829">
    <property type="term" value="C:cytosol"/>
    <property type="evidence" value="ECO:0007669"/>
    <property type="project" value="TreeGrafter"/>
</dbReference>
<feature type="compositionally biased region" description="Basic and acidic residues" evidence="11">
    <location>
        <begin position="588"/>
        <end position="597"/>
    </location>
</feature>
<dbReference type="InterPro" id="IPR032005">
    <property type="entry name" value="TyrRSs_C"/>
</dbReference>
<comment type="similarity">
    <text evidence="2 10">Belongs to the class-I aminoacyl-tRNA synthetase family.</text>
</comment>
<dbReference type="InterPro" id="IPR002305">
    <property type="entry name" value="aa-tRNA-synth_Ic"/>
</dbReference>
<protein>
    <recommendedName>
        <fullName evidence="10">Tyrosine--tRNA ligase</fullName>
        <ecNumber evidence="10">6.1.1.1</ecNumber>
    </recommendedName>
    <alternativeName>
        <fullName evidence="10">Tyrosyl-tRNA synthetase</fullName>
    </alternativeName>
</protein>
<dbReference type="Proteomes" id="UP000824596">
    <property type="component" value="Unassembled WGS sequence"/>
</dbReference>
<dbReference type="InterPro" id="IPR002307">
    <property type="entry name" value="Tyr-tRNA-ligase"/>
</dbReference>
<proteinExistence type="inferred from homology"/>
<dbReference type="RefSeq" id="XP_044719849.1">
    <property type="nucleotide sequence ID" value="XM_044864909.1"/>
</dbReference>
<comment type="subcellular location">
    <subcellularLocation>
        <location evidence="1">Mitochondrion matrix</location>
    </subcellularLocation>
</comment>
<dbReference type="GeneID" id="68355567"/>
<evidence type="ECO:0000256" key="2">
    <source>
        <dbReference type="ARBA" id="ARBA00005594"/>
    </source>
</evidence>
<dbReference type="InterPro" id="IPR024088">
    <property type="entry name" value="Tyr-tRNA-ligase_bac-type"/>
</dbReference>
<dbReference type="InterPro" id="IPR001412">
    <property type="entry name" value="aa-tRNA-synth_I_CS"/>
</dbReference>
<sequence length="664" mass="74354">MASRALPRGLVRTRPGTSPRCALTSSLWSLPALHRGRGIATTYLKKVADGEERWAERAAKIEKGELPHVWDILDERGYMKDIAGTPKNIKETMRVKRIGAYVGVDPTADSLHLGHLLPMMALFWLWFHGHPAVTLIGGATARIGDPTGRMTSRAIVSNGIIAKNITKMHYQISKIWVNVIELKRKYGYPDDWAAKRHLLNNSMWLQGLSMYDFTKAIARHTRVGPMLSRDTVKQRLEGGEGISVGELLYPLFQGWDFWHMYKKLGIQMQIGGSDQFGNIVSGIDAVKIIREHEETGFTVPLLTDSSGAKLGKSDGNALWLDEFKTSAFDLYGYFVRRSDDEVERLLKLFTFLPMDKIQEIMVEHREDPTKRLAQHNLAFEVLSLVHGSQRALEEAQQHEFRFGGNLPKIVKVPTPESGIVVPNNAPRSDIELPRSVLKLSPARILFACGLASSASDGQRLVSQQGAYVAAQPGQKRGLVPGSLNWTPIKMWFPDETLRYVLDERLLILRKGKHNVRIVELVSDEAWADSKRVYPGEPFKGLVRRTKEAMREQAEARGEAPMRAKDFRVQLLEQKKLWVANNPDIELPTKRELREQAHWKKRGSSRSRSIRLGSPKAVSTRTGPPRKGSPKRGYSRSGRMTSFGRSISGGSNSGSSDSGGSNSAW</sequence>
<evidence type="ECO:0000256" key="11">
    <source>
        <dbReference type="SAM" id="MobiDB-lite"/>
    </source>
</evidence>
<keyword evidence="7 10" id="KW-0648">Protein biosynthesis</keyword>
<dbReference type="EMBL" id="JAIZPD010000006">
    <property type="protein sequence ID" value="KAH0962336.1"/>
    <property type="molecule type" value="Genomic_DNA"/>
</dbReference>
<dbReference type="PANTHER" id="PTHR11766">
    <property type="entry name" value="TYROSYL-TRNA SYNTHETASE"/>
    <property type="match status" value="1"/>
</dbReference>
<dbReference type="EC" id="6.1.1.1" evidence="10"/>
<dbReference type="PROSITE" id="PS00178">
    <property type="entry name" value="AA_TRNA_LIGASE_I"/>
    <property type="match status" value="1"/>
</dbReference>
<dbReference type="Gene3D" id="3.40.50.620">
    <property type="entry name" value="HUPs"/>
    <property type="match status" value="1"/>
</dbReference>
<evidence type="ECO:0000256" key="9">
    <source>
        <dbReference type="ARBA" id="ARBA00048248"/>
    </source>
</evidence>
<dbReference type="Pfam" id="PF16714">
    <property type="entry name" value="TyrRSs_C"/>
    <property type="match status" value="1"/>
</dbReference>
<evidence type="ECO:0000256" key="10">
    <source>
        <dbReference type="RuleBase" id="RU361234"/>
    </source>
</evidence>
<dbReference type="PRINTS" id="PR01040">
    <property type="entry name" value="TRNASYNTHTYR"/>
</dbReference>
<accession>A0A9P8MXY6</accession>
<feature type="compositionally biased region" description="Low complexity" evidence="11">
    <location>
        <begin position="641"/>
        <end position="664"/>
    </location>
</feature>
<evidence type="ECO:0000256" key="4">
    <source>
        <dbReference type="ARBA" id="ARBA00022664"/>
    </source>
</evidence>
<dbReference type="FunFam" id="3.40.50.620:FF:000227">
    <property type="entry name" value="Tyrosine--tRNA ligase"/>
    <property type="match status" value="1"/>
</dbReference>
<keyword evidence="8 10" id="KW-0030">Aminoacyl-tRNA synthetase</keyword>
<gene>
    <name evidence="13" type="ORF">HRG_06438</name>
</gene>
<dbReference type="GO" id="GO:0004831">
    <property type="term" value="F:tyrosine-tRNA ligase activity"/>
    <property type="evidence" value="ECO:0007669"/>
    <property type="project" value="UniProtKB-EC"/>
</dbReference>
<dbReference type="CDD" id="cd00805">
    <property type="entry name" value="TyrRS_core"/>
    <property type="match status" value="1"/>
</dbReference>
<name>A0A9P8MXY6_9HYPO</name>
<comment type="caution">
    <text evidence="13">The sequence shown here is derived from an EMBL/GenBank/DDBJ whole genome shotgun (WGS) entry which is preliminary data.</text>
</comment>